<keyword evidence="1" id="KW-1133">Transmembrane helix</keyword>
<dbReference type="EMBL" id="JAGSOJ010000003">
    <property type="protein sequence ID" value="MCM1991045.1"/>
    <property type="molecule type" value="Genomic_DNA"/>
</dbReference>
<comment type="caution">
    <text evidence="2">The sequence shown here is derived from an EMBL/GenBank/DDBJ whole genome shotgun (WGS) entry which is preliminary data.</text>
</comment>
<name>A0A9J6P5F9_9CLOT</name>
<dbReference type="Proteomes" id="UP001056429">
    <property type="component" value="Unassembled WGS sequence"/>
</dbReference>
<gene>
    <name evidence="2" type="ORF">KDK92_15035</name>
</gene>
<keyword evidence="1" id="KW-0472">Membrane</keyword>
<keyword evidence="1" id="KW-0812">Transmembrane</keyword>
<organism evidence="2 3">
    <name type="scientific">Oceanirhabdus seepicola</name>
    <dbReference type="NCBI Taxonomy" id="2828781"/>
    <lineage>
        <taxon>Bacteria</taxon>
        <taxon>Bacillati</taxon>
        <taxon>Bacillota</taxon>
        <taxon>Clostridia</taxon>
        <taxon>Eubacteriales</taxon>
        <taxon>Clostridiaceae</taxon>
        <taxon>Oceanirhabdus</taxon>
    </lineage>
</organism>
<dbReference type="AlphaFoldDB" id="A0A9J6P5F9"/>
<protein>
    <recommendedName>
        <fullName evidence="4">Lipoprotein</fullName>
    </recommendedName>
</protein>
<evidence type="ECO:0000313" key="2">
    <source>
        <dbReference type="EMBL" id="MCM1991045.1"/>
    </source>
</evidence>
<evidence type="ECO:0000256" key="1">
    <source>
        <dbReference type="SAM" id="Phobius"/>
    </source>
</evidence>
<sequence>MKKKIVVILMILIVALTATGCIPGDGSITNSNPAGFFWGIWHGWIAPISLIIGIFDKNISIYEQINNGWWYDLGFYCSVISGFGGIAFTRNKYKKKK</sequence>
<reference evidence="2" key="1">
    <citation type="journal article" date="2021" name="mSystems">
        <title>Bacteria and Archaea Synergistically Convert Glycine Betaine to Biogenic Methane in the Formosa Cold Seep of the South China Sea.</title>
        <authorList>
            <person name="Li L."/>
            <person name="Zhang W."/>
            <person name="Zhang S."/>
            <person name="Song L."/>
            <person name="Sun Q."/>
            <person name="Zhang H."/>
            <person name="Xiang H."/>
            <person name="Dong X."/>
        </authorList>
    </citation>
    <scope>NUCLEOTIDE SEQUENCE</scope>
    <source>
        <strain evidence="2">ZWT</strain>
    </source>
</reference>
<evidence type="ECO:0008006" key="4">
    <source>
        <dbReference type="Google" id="ProtNLM"/>
    </source>
</evidence>
<reference evidence="2" key="2">
    <citation type="submission" date="2021-04" db="EMBL/GenBank/DDBJ databases">
        <authorList>
            <person name="Dong X."/>
        </authorList>
    </citation>
    <scope>NUCLEOTIDE SEQUENCE</scope>
    <source>
        <strain evidence="2">ZWT</strain>
    </source>
</reference>
<keyword evidence="3" id="KW-1185">Reference proteome</keyword>
<feature type="transmembrane region" description="Helical" evidence="1">
    <location>
        <begin position="68"/>
        <end position="88"/>
    </location>
</feature>
<dbReference type="RefSeq" id="WP_250860151.1">
    <property type="nucleotide sequence ID" value="NZ_JAGSOJ010000003.1"/>
</dbReference>
<proteinExistence type="predicted"/>
<feature type="transmembrane region" description="Helical" evidence="1">
    <location>
        <begin position="36"/>
        <end position="56"/>
    </location>
</feature>
<dbReference type="PROSITE" id="PS51257">
    <property type="entry name" value="PROKAR_LIPOPROTEIN"/>
    <property type="match status" value="1"/>
</dbReference>
<accession>A0A9J6P5F9</accession>
<evidence type="ECO:0000313" key="3">
    <source>
        <dbReference type="Proteomes" id="UP001056429"/>
    </source>
</evidence>